<dbReference type="Proteomes" id="UP000184543">
    <property type="component" value="Unassembled WGS sequence"/>
</dbReference>
<evidence type="ECO:0000256" key="3">
    <source>
        <dbReference type="ARBA" id="ARBA00022448"/>
    </source>
</evidence>
<evidence type="ECO:0000256" key="7">
    <source>
        <dbReference type="ARBA" id="ARBA00022927"/>
    </source>
</evidence>
<sequence length="714" mass="81379">MAQYVLECIAFQLVFLAVYDFFLKRETFFQWNRFYLIGTYLLSLVLPWIKIETFKTTVPEKYYVYPEYLWGLNDGVEVSAPEASPFPLPPMVWVFVLGALASLIVFARKMWQLYRLRQTGTISYFTDFTRIVMADSHMAFSFFKSIFLGDKVLESEHGNIIKHELVHIRQRHTYDLLFFELMRIVGWFNPLVYVYQSRVSELHEFIADAEVAHNNKREHYELLLSQVFQTQDISFINQFFKSSLIKKRIVMLQKSKSSEISKLKYLALVPLLLGILFYTSCERDFQDGTSENTITVSNVESLTAEEEQDLYIRLMEHSKQGGEWTLVLKDDNSTITFANPANDNSFISGPNGVPIKARMQIESKVLESDFDIFESGLKSIALTGDKVEVPFRVVEEVPVFPGCENADDPRDCFQQSVQKHISKNFRYPEEAQKQGIEGKVSVIFTISEDGNITNIRKRGPHKLLEDEVERIISRLPRMEPGKQRGKAVNVPFSIPIVFKLQSSSLGTFAGDTPQEERMSMDEVMAGLNMVPFAEVDQAPIFPGCENEADTKACFQQSMQRHIRENFSYPQDAQERGVQGRVALVFTIAEDGSVQGIRYRGPDPSLEEEALRIIKKLPQMQPAIHQGKEVAVAYSIPITFKLQGDASGNEIQIRSIEGPDQEPLVYIDGKEVSYGELKKTVPETIESVNVLKGEAARKKYGEKGSHGVVEVTLKK</sequence>
<evidence type="ECO:0000259" key="12">
    <source>
        <dbReference type="PROSITE" id="PS52015"/>
    </source>
</evidence>
<dbReference type="GO" id="GO:0055085">
    <property type="term" value="P:transmembrane transport"/>
    <property type="evidence" value="ECO:0007669"/>
    <property type="project" value="InterPro"/>
</dbReference>
<comment type="similarity">
    <text evidence="10">Belongs to the TonB-dependent receptor family.</text>
</comment>
<keyword evidence="8 11" id="KW-1133">Transmembrane helix</keyword>
<dbReference type="GO" id="GO:0098797">
    <property type="term" value="C:plasma membrane protein complex"/>
    <property type="evidence" value="ECO:0007669"/>
    <property type="project" value="TreeGrafter"/>
</dbReference>
<dbReference type="GO" id="GO:0015031">
    <property type="term" value="P:protein transport"/>
    <property type="evidence" value="ECO:0007669"/>
    <property type="project" value="UniProtKB-KW"/>
</dbReference>
<dbReference type="PROSITE" id="PS52016">
    <property type="entry name" value="TONB_DEPENDENT_REC_3"/>
    <property type="match status" value="1"/>
</dbReference>
<protein>
    <submittedName>
        <fullName evidence="13">TonB family C-terminal domain-containing protein</fullName>
    </submittedName>
</protein>
<comment type="subcellular location">
    <subcellularLocation>
        <location evidence="1">Cell inner membrane</location>
        <topology evidence="1">Single-pass membrane protein</topology>
        <orientation evidence="1">Periplasmic side</orientation>
    </subcellularLocation>
    <subcellularLocation>
        <location evidence="10">Cell outer membrane</location>
        <topology evidence="10">Multi-pass membrane protein</topology>
    </subcellularLocation>
</comment>
<dbReference type="AlphaFoldDB" id="A0A1M6MZI9"/>
<feature type="transmembrane region" description="Helical" evidence="11">
    <location>
        <begin position="90"/>
        <end position="107"/>
    </location>
</feature>
<dbReference type="InterPro" id="IPR008756">
    <property type="entry name" value="Peptidase_M56"/>
</dbReference>
<dbReference type="SUPFAM" id="SSF56935">
    <property type="entry name" value="Porins"/>
    <property type="match status" value="1"/>
</dbReference>
<dbReference type="EMBL" id="FQYU01000011">
    <property type="protein sequence ID" value="SHJ88743.1"/>
    <property type="molecule type" value="Genomic_DNA"/>
</dbReference>
<dbReference type="NCBIfam" id="TIGR01352">
    <property type="entry name" value="tonB_Cterm"/>
    <property type="match status" value="2"/>
</dbReference>
<evidence type="ECO:0000256" key="5">
    <source>
        <dbReference type="ARBA" id="ARBA00022519"/>
    </source>
</evidence>
<keyword evidence="5" id="KW-0997">Cell inner membrane</keyword>
<feature type="domain" description="TonB C-terminal" evidence="12">
    <location>
        <begin position="553"/>
        <end position="648"/>
    </location>
</feature>
<keyword evidence="4" id="KW-1003">Cell membrane</keyword>
<dbReference type="PROSITE" id="PS52015">
    <property type="entry name" value="TONB_CTD"/>
    <property type="match status" value="2"/>
</dbReference>
<dbReference type="SUPFAM" id="SSF74653">
    <property type="entry name" value="TolA/TonB C-terminal domain"/>
    <property type="match status" value="2"/>
</dbReference>
<evidence type="ECO:0000313" key="14">
    <source>
        <dbReference type="Proteomes" id="UP000184543"/>
    </source>
</evidence>
<dbReference type="PANTHER" id="PTHR33446">
    <property type="entry name" value="PROTEIN TONB-RELATED"/>
    <property type="match status" value="1"/>
</dbReference>
<dbReference type="PANTHER" id="PTHR33446:SF2">
    <property type="entry name" value="PROTEIN TONB"/>
    <property type="match status" value="1"/>
</dbReference>
<keyword evidence="3 10" id="KW-0813">Transport</keyword>
<gene>
    <name evidence="13" type="ORF">SAMN04488513_11173</name>
</gene>
<organism evidence="13 14">
    <name type="scientific">Pseudozobellia thermophila</name>
    <dbReference type="NCBI Taxonomy" id="192903"/>
    <lineage>
        <taxon>Bacteria</taxon>
        <taxon>Pseudomonadati</taxon>
        <taxon>Bacteroidota</taxon>
        <taxon>Flavobacteriia</taxon>
        <taxon>Flavobacteriales</taxon>
        <taxon>Flavobacteriaceae</taxon>
        <taxon>Pseudozobellia</taxon>
    </lineage>
</organism>
<feature type="domain" description="TonB C-terminal" evidence="12">
    <location>
        <begin position="412"/>
        <end position="507"/>
    </location>
</feature>
<keyword evidence="14" id="KW-1185">Reference proteome</keyword>
<dbReference type="Pfam" id="PF03544">
    <property type="entry name" value="TonB_C"/>
    <property type="match status" value="2"/>
</dbReference>
<dbReference type="Gene3D" id="3.30.1150.10">
    <property type="match status" value="2"/>
</dbReference>
<keyword evidence="10" id="KW-0998">Cell outer membrane</keyword>
<evidence type="ECO:0000256" key="10">
    <source>
        <dbReference type="PROSITE-ProRule" id="PRU01360"/>
    </source>
</evidence>
<dbReference type="CDD" id="cd07341">
    <property type="entry name" value="M56_BlaR1_MecR1_like"/>
    <property type="match status" value="1"/>
</dbReference>
<feature type="transmembrane region" description="Helical" evidence="11">
    <location>
        <begin position="34"/>
        <end position="51"/>
    </location>
</feature>
<dbReference type="GO" id="GO:0009279">
    <property type="term" value="C:cell outer membrane"/>
    <property type="evidence" value="ECO:0007669"/>
    <property type="project" value="UniProtKB-SubCell"/>
</dbReference>
<keyword evidence="9 10" id="KW-0472">Membrane</keyword>
<dbReference type="InterPro" id="IPR039426">
    <property type="entry name" value="TonB-dep_rcpt-like"/>
</dbReference>
<dbReference type="InterPro" id="IPR051045">
    <property type="entry name" value="TonB-dependent_transducer"/>
</dbReference>
<name>A0A1M6MZI9_9FLAO</name>
<evidence type="ECO:0000256" key="4">
    <source>
        <dbReference type="ARBA" id="ARBA00022475"/>
    </source>
</evidence>
<evidence type="ECO:0000313" key="13">
    <source>
        <dbReference type="EMBL" id="SHJ88743.1"/>
    </source>
</evidence>
<evidence type="ECO:0000256" key="1">
    <source>
        <dbReference type="ARBA" id="ARBA00004383"/>
    </source>
</evidence>
<dbReference type="Pfam" id="PF05569">
    <property type="entry name" value="Peptidase_M56"/>
    <property type="match status" value="1"/>
</dbReference>
<evidence type="ECO:0000256" key="8">
    <source>
        <dbReference type="ARBA" id="ARBA00022989"/>
    </source>
</evidence>
<dbReference type="InterPro" id="IPR006260">
    <property type="entry name" value="TonB/TolA_C"/>
</dbReference>
<reference evidence="14" key="1">
    <citation type="submission" date="2016-11" db="EMBL/GenBank/DDBJ databases">
        <authorList>
            <person name="Varghese N."/>
            <person name="Submissions S."/>
        </authorList>
    </citation>
    <scope>NUCLEOTIDE SEQUENCE [LARGE SCALE GENOMIC DNA]</scope>
    <source>
        <strain evidence="14">DSM 19858</strain>
    </source>
</reference>
<comment type="similarity">
    <text evidence="2">Belongs to the TonB family.</text>
</comment>
<evidence type="ECO:0000256" key="6">
    <source>
        <dbReference type="ARBA" id="ARBA00022692"/>
    </source>
</evidence>
<dbReference type="RefSeq" id="WP_072995361.1">
    <property type="nucleotide sequence ID" value="NZ_FQYU01000011.1"/>
</dbReference>
<keyword evidence="10" id="KW-1134">Transmembrane beta strand</keyword>
<evidence type="ECO:0000256" key="11">
    <source>
        <dbReference type="SAM" id="Phobius"/>
    </source>
</evidence>
<dbReference type="InterPro" id="IPR037682">
    <property type="entry name" value="TonB_C"/>
</dbReference>
<evidence type="ECO:0000256" key="9">
    <source>
        <dbReference type="ARBA" id="ARBA00023136"/>
    </source>
</evidence>
<dbReference type="GO" id="GO:0031992">
    <property type="term" value="F:energy transducer activity"/>
    <property type="evidence" value="ECO:0007669"/>
    <property type="project" value="TreeGrafter"/>
</dbReference>
<feature type="transmembrane region" description="Helical" evidence="11">
    <location>
        <begin position="6"/>
        <end position="22"/>
    </location>
</feature>
<accession>A0A1M6MZI9</accession>
<proteinExistence type="inferred from homology"/>
<keyword evidence="6 10" id="KW-0812">Transmembrane</keyword>
<keyword evidence="7" id="KW-0653">Protein transport</keyword>
<dbReference type="STRING" id="192903.SAMN04488513_11173"/>
<evidence type="ECO:0000256" key="2">
    <source>
        <dbReference type="ARBA" id="ARBA00006555"/>
    </source>
</evidence>